<dbReference type="SUPFAM" id="SSF75005">
    <property type="entry name" value="Arabinanase/levansucrase/invertase"/>
    <property type="match status" value="1"/>
</dbReference>
<evidence type="ECO:0008006" key="4">
    <source>
        <dbReference type="Google" id="ProtNLM"/>
    </source>
</evidence>
<dbReference type="EMBL" id="JAKKPZ010000881">
    <property type="protein sequence ID" value="KAI1691693.1"/>
    <property type="molecule type" value="Genomic_DNA"/>
</dbReference>
<feature type="compositionally biased region" description="Polar residues" evidence="1">
    <location>
        <begin position="118"/>
        <end position="136"/>
    </location>
</feature>
<organism evidence="2 3">
    <name type="scientific">Ditylenchus destructor</name>
    <dbReference type="NCBI Taxonomy" id="166010"/>
    <lineage>
        <taxon>Eukaryota</taxon>
        <taxon>Metazoa</taxon>
        <taxon>Ecdysozoa</taxon>
        <taxon>Nematoda</taxon>
        <taxon>Chromadorea</taxon>
        <taxon>Rhabditida</taxon>
        <taxon>Tylenchina</taxon>
        <taxon>Tylenchomorpha</taxon>
        <taxon>Sphaerularioidea</taxon>
        <taxon>Anguinidae</taxon>
        <taxon>Anguininae</taxon>
        <taxon>Ditylenchus</taxon>
    </lineage>
</organism>
<feature type="region of interest" description="Disordered" evidence="1">
    <location>
        <begin position="174"/>
        <end position="198"/>
    </location>
</feature>
<evidence type="ECO:0000313" key="2">
    <source>
        <dbReference type="EMBL" id="KAI1691693.1"/>
    </source>
</evidence>
<dbReference type="Proteomes" id="UP001201812">
    <property type="component" value="Unassembled WGS sequence"/>
</dbReference>
<comment type="caution">
    <text evidence="2">The sequence shown here is derived from an EMBL/GenBank/DDBJ whole genome shotgun (WGS) entry which is preliminary data.</text>
</comment>
<keyword evidence="3" id="KW-1185">Reference proteome</keyword>
<evidence type="ECO:0000256" key="1">
    <source>
        <dbReference type="SAM" id="MobiDB-lite"/>
    </source>
</evidence>
<gene>
    <name evidence="2" type="ORF">DdX_21730</name>
</gene>
<sequence length="213" mass="24166">MARDPADPVTRHNIACASILRENDLRSPARLVKVDGHYVAAWHAYPSPGYEEGPAVIGLAFSKDFMRWERGPVILRAEDGAEWERGGLYKPYLVQGRRHFHLYYNAKTAGTPWKEQTALPSRKTSSAGRVTRQSRCCASAPRARPTTASPAIPSWLRMKAMGDVLFRPVDRRFRPRPDRARRQPDRLHQAERGAGRCRPARIDRREICAQARG</sequence>
<accession>A0AAD4QVF7</accession>
<dbReference type="Gene3D" id="2.115.10.20">
    <property type="entry name" value="Glycosyl hydrolase domain, family 43"/>
    <property type="match status" value="1"/>
</dbReference>
<dbReference type="AlphaFoldDB" id="A0AAD4QVF7"/>
<dbReference type="InterPro" id="IPR023296">
    <property type="entry name" value="Glyco_hydro_beta-prop_sf"/>
</dbReference>
<proteinExistence type="predicted"/>
<feature type="compositionally biased region" description="Low complexity" evidence="1">
    <location>
        <begin position="138"/>
        <end position="149"/>
    </location>
</feature>
<feature type="region of interest" description="Disordered" evidence="1">
    <location>
        <begin position="116"/>
        <end position="149"/>
    </location>
</feature>
<reference evidence="2" key="1">
    <citation type="submission" date="2022-01" db="EMBL/GenBank/DDBJ databases">
        <title>Genome Sequence Resource for Two Populations of Ditylenchus destructor, the Migratory Endoparasitic Phytonematode.</title>
        <authorList>
            <person name="Zhang H."/>
            <person name="Lin R."/>
            <person name="Xie B."/>
        </authorList>
    </citation>
    <scope>NUCLEOTIDE SEQUENCE</scope>
    <source>
        <strain evidence="2">BazhouSP</strain>
    </source>
</reference>
<name>A0AAD4QVF7_9BILA</name>
<protein>
    <recommendedName>
        <fullName evidence="4">Glycosyl hydrolase family 32 N-terminal domain-containing protein</fullName>
    </recommendedName>
</protein>
<evidence type="ECO:0000313" key="3">
    <source>
        <dbReference type="Proteomes" id="UP001201812"/>
    </source>
</evidence>